<dbReference type="Proteomes" id="UP000184387">
    <property type="component" value="Unassembled WGS sequence"/>
</dbReference>
<proteinExistence type="predicted"/>
<evidence type="ECO:0000313" key="1">
    <source>
        <dbReference type="EMBL" id="SHJ21898.1"/>
    </source>
</evidence>
<dbReference type="EMBL" id="FQZF01000010">
    <property type="protein sequence ID" value="SHJ21898.1"/>
    <property type="molecule type" value="Genomic_DNA"/>
</dbReference>
<organism evidence="1 2">
    <name type="scientific">Muricoccus roseus</name>
    <dbReference type="NCBI Taxonomy" id="198092"/>
    <lineage>
        <taxon>Bacteria</taxon>
        <taxon>Pseudomonadati</taxon>
        <taxon>Pseudomonadota</taxon>
        <taxon>Alphaproteobacteria</taxon>
        <taxon>Acetobacterales</taxon>
        <taxon>Roseomonadaceae</taxon>
        <taxon>Muricoccus</taxon>
    </lineage>
</organism>
<evidence type="ECO:0000313" key="2">
    <source>
        <dbReference type="Proteomes" id="UP000184387"/>
    </source>
</evidence>
<dbReference type="STRING" id="198092.SAMN02745194_02014"/>
<gene>
    <name evidence="1" type="ORF">SAMN02745194_02014</name>
</gene>
<keyword evidence="2" id="KW-1185">Reference proteome</keyword>
<sequence>MLAQDAGRDLSGIYGAWTAHGLLSPMRTASELEEPVAVDGHGARARMEAFMNASWAAMEGAAYVRGPLPRG</sequence>
<name>A0A1M6HI97_9PROT</name>
<dbReference type="AlphaFoldDB" id="A0A1M6HI97"/>
<accession>A0A1M6HI97</accession>
<reference evidence="1 2" key="1">
    <citation type="submission" date="2016-11" db="EMBL/GenBank/DDBJ databases">
        <authorList>
            <person name="Jaros S."/>
            <person name="Januszkiewicz K."/>
            <person name="Wedrychowicz H."/>
        </authorList>
    </citation>
    <scope>NUCLEOTIDE SEQUENCE [LARGE SCALE GENOMIC DNA]</scope>
    <source>
        <strain evidence="1 2">DSM 14916</strain>
    </source>
</reference>
<protein>
    <submittedName>
        <fullName evidence="1">Uncharacterized protein</fullName>
    </submittedName>
</protein>